<dbReference type="AlphaFoldDB" id="A0A2A6D181"/>
<accession>A0A8R1UBV4</accession>
<dbReference type="EnsemblMetazoa" id="PPA18692.1">
    <property type="protein sequence ID" value="PPA18692.1"/>
    <property type="gene ID" value="WBGene00108246"/>
</dbReference>
<dbReference type="Pfam" id="PF00092">
    <property type="entry name" value="VWA"/>
    <property type="match status" value="1"/>
</dbReference>
<dbReference type="SUPFAM" id="SSF53300">
    <property type="entry name" value="vWA-like"/>
    <property type="match status" value="1"/>
</dbReference>
<dbReference type="PROSITE" id="PS50234">
    <property type="entry name" value="VWFA"/>
    <property type="match status" value="1"/>
</dbReference>
<evidence type="ECO:0000313" key="2">
    <source>
        <dbReference type="Proteomes" id="UP000005239"/>
    </source>
</evidence>
<dbReference type="CDD" id="cd01450">
    <property type="entry name" value="vWFA_subfamily_ECM"/>
    <property type="match status" value="1"/>
</dbReference>
<keyword evidence="2" id="KW-1185">Reference proteome</keyword>
<dbReference type="OrthoDB" id="6132182at2759"/>
<dbReference type="InterPro" id="IPR002035">
    <property type="entry name" value="VWF_A"/>
</dbReference>
<dbReference type="SMART" id="SM00327">
    <property type="entry name" value="VWA"/>
    <property type="match status" value="1"/>
</dbReference>
<evidence type="ECO:0000313" key="1">
    <source>
        <dbReference type="EnsemblMetazoa" id="PPA18692.1"/>
    </source>
</evidence>
<proteinExistence type="predicted"/>
<dbReference type="Gene3D" id="3.40.50.410">
    <property type="entry name" value="von Willebrand factor, type A domain"/>
    <property type="match status" value="1"/>
</dbReference>
<gene>
    <name evidence="1" type="primary">WBGene00108246</name>
</gene>
<sequence length="405" mass="44328">TTESTNAVSTNANTAVNAILADGQSYLGYGMEAVKATTLLQPEHDNNTEDDRSIALFISLIHSFASRMKLLLFFSLVVAAYAHVDCGGDCLKACRSCGPLINDGEPGVNNTDPFYYGSKKPGDCKEAICKDEKAKLVVDGKITRVVCFQGAWHSGYPEYLFETASAMCLTPGNHTCDVDATYEYDEDDFKCVCKAPFVDVTKDFATEDETQFCSNCGNKKLNIILLVDNSGSMAPALNTVKTFIDLLVTFLKFKPDGNRIALMTSAFSYEIKINWGTPASTTESDIRSTLETIQADGQSYLGYGMEAVKAALVQPEHINEAEDHKLIVFTDGSVKHSPPAIKDITEAANNLEALKVETFVVATNNEYAENQYAIANGVEDNVFTLTDDYLELFALANRLQKRICQ</sequence>
<dbReference type="Proteomes" id="UP000005239">
    <property type="component" value="Unassembled WGS sequence"/>
</dbReference>
<organism evidence="1 2">
    <name type="scientific">Pristionchus pacificus</name>
    <name type="common">Parasitic nematode worm</name>
    <dbReference type="NCBI Taxonomy" id="54126"/>
    <lineage>
        <taxon>Eukaryota</taxon>
        <taxon>Metazoa</taxon>
        <taxon>Ecdysozoa</taxon>
        <taxon>Nematoda</taxon>
        <taxon>Chromadorea</taxon>
        <taxon>Rhabditida</taxon>
        <taxon>Rhabditina</taxon>
        <taxon>Diplogasteromorpha</taxon>
        <taxon>Diplogasteroidea</taxon>
        <taxon>Neodiplogasteridae</taxon>
        <taxon>Pristionchus</taxon>
    </lineage>
</organism>
<protein>
    <submittedName>
        <fullName evidence="1">VWA domain-containing protein</fullName>
    </submittedName>
</protein>
<name>A0A2A6D181_PRIPA</name>
<dbReference type="InterPro" id="IPR036465">
    <property type="entry name" value="vWFA_dom_sf"/>
</dbReference>
<accession>A0A2A6D181</accession>
<dbReference type="PANTHER" id="PTHR24020">
    <property type="entry name" value="COLLAGEN ALPHA"/>
    <property type="match status" value="1"/>
</dbReference>
<dbReference type="InterPro" id="IPR050525">
    <property type="entry name" value="ECM_Assembly_Org"/>
</dbReference>
<reference evidence="1" key="2">
    <citation type="submission" date="2022-06" db="UniProtKB">
        <authorList>
            <consortium name="EnsemblMetazoa"/>
        </authorList>
    </citation>
    <scope>IDENTIFICATION</scope>
    <source>
        <strain evidence="1">PS312</strain>
    </source>
</reference>
<reference evidence="2" key="1">
    <citation type="journal article" date="2008" name="Nat. Genet.">
        <title>The Pristionchus pacificus genome provides a unique perspective on nematode lifestyle and parasitism.</title>
        <authorList>
            <person name="Dieterich C."/>
            <person name="Clifton S.W."/>
            <person name="Schuster L.N."/>
            <person name="Chinwalla A."/>
            <person name="Delehaunty K."/>
            <person name="Dinkelacker I."/>
            <person name="Fulton L."/>
            <person name="Fulton R."/>
            <person name="Godfrey J."/>
            <person name="Minx P."/>
            <person name="Mitreva M."/>
            <person name="Roeseler W."/>
            <person name="Tian H."/>
            <person name="Witte H."/>
            <person name="Yang S.P."/>
            <person name="Wilson R.K."/>
            <person name="Sommer R.J."/>
        </authorList>
    </citation>
    <scope>NUCLEOTIDE SEQUENCE [LARGE SCALE GENOMIC DNA]</scope>
    <source>
        <strain evidence="2">PS312</strain>
    </source>
</reference>